<dbReference type="PROSITE" id="PS01192">
    <property type="entry name" value="HMG_COA_REDUCTASE_3"/>
    <property type="match status" value="1"/>
</dbReference>
<dbReference type="VEuPathDB" id="FungiDB:ACJ73_01339"/>
<keyword evidence="7 9" id="KW-0560">Oxidoreductase</keyword>
<dbReference type="GO" id="GO:0008299">
    <property type="term" value="P:isoprenoid biosynthetic process"/>
    <property type="evidence" value="ECO:0007669"/>
    <property type="project" value="InterPro"/>
</dbReference>
<dbReference type="FunFam" id="1.10.3270.10:FF:000001">
    <property type="entry name" value="3-hydroxy-3-methylglutaryl coenzyme A reductase"/>
    <property type="match status" value="1"/>
</dbReference>
<dbReference type="InterPro" id="IPR004554">
    <property type="entry name" value="HMG_CoA_Rdtase_eu_arc"/>
</dbReference>
<dbReference type="Gene3D" id="3.90.770.10">
    <property type="entry name" value="3-hydroxy-3-methylglutaryl-coenzyme A Reductase, Chain A, domain 2"/>
    <property type="match status" value="1"/>
</dbReference>
<evidence type="ECO:0000256" key="6">
    <source>
        <dbReference type="ARBA" id="ARBA00022989"/>
    </source>
</evidence>
<dbReference type="AlphaFoldDB" id="A0A1J9QEN1"/>
<keyword evidence="8 9" id="KW-0472">Membrane</keyword>
<feature type="transmembrane region" description="Helical" evidence="9">
    <location>
        <begin position="245"/>
        <end position="266"/>
    </location>
</feature>
<comment type="caution">
    <text evidence="11">The sequence shown here is derived from an EMBL/GenBank/DDBJ whole genome shotgun (WGS) entry which is preliminary data.</text>
</comment>
<dbReference type="Proteomes" id="UP000242791">
    <property type="component" value="Unassembled WGS sequence"/>
</dbReference>
<evidence type="ECO:0000256" key="5">
    <source>
        <dbReference type="ARBA" id="ARBA00022857"/>
    </source>
</evidence>
<gene>
    <name evidence="11" type="ORF">ACJ73_01339</name>
</gene>
<evidence type="ECO:0000256" key="4">
    <source>
        <dbReference type="ARBA" id="ARBA00022824"/>
    </source>
</evidence>
<evidence type="ECO:0000256" key="9">
    <source>
        <dbReference type="RuleBase" id="RU361219"/>
    </source>
</evidence>
<evidence type="ECO:0000256" key="2">
    <source>
        <dbReference type="ARBA" id="ARBA00007661"/>
    </source>
</evidence>
<dbReference type="EC" id="1.1.1.34" evidence="9"/>
<dbReference type="SUPFAM" id="SSF55035">
    <property type="entry name" value="NAD-binding domain of HMG-CoA reductase"/>
    <property type="match status" value="1"/>
</dbReference>
<feature type="transmembrane region" description="Helical" evidence="9">
    <location>
        <begin position="299"/>
        <end position="319"/>
    </location>
</feature>
<dbReference type="PROSITE" id="PS00318">
    <property type="entry name" value="HMG_COA_REDUCTASE_2"/>
    <property type="match status" value="1"/>
</dbReference>
<dbReference type="Gene3D" id="3.30.70.420">
    <property type="entry name" value="Hydroxymethylglutaryl-CoA reductase, class I/II, NAD/NADP-binding domain"/>
    <property type="match status" value="1"/>
</dbReference>
<feature type="transmembrane region" description="Helical" evidence="9">
    <location>
        <begin position="375"/>
        <end position="394"/>
    </location>
</feature>
<dbReference type="GO" id="GO:0004420">
    <property type="term" value="F:hydroxymethylglutaryl-CoA reductase (NADPH) activity"/>
    <property type="evidence" value="ECO:0007669"/>
    <property type="project" value="UniProtKB-EC"/>
</dbReference>
<dbReference type="PANTHER" id="PTHR10572:SF24">
    <property type="entry name" value="3-HYDROXY-3-METHYLGLUTARYL-COENZYME A REDUCTASE"/>
    <property type="match status" value="1"/>
</dbReference>
<accession>A0A1J9QEN1</accession>
<dbReference type="OrthoDB" id="310654at2759"/>
<dbReference type="InterPro" id="IPR000731">
    <property type="entry name" value="SSD"/>
</dbReference>
<comment type="subcellular location">
    <subcellularLocation>
        <location evidence="1 9">Endoplasmic reticulum membrane</location>
        <topology evidence="1 9">Multi-pass membrane protein</topology>
    </subcellularLocation>
</comment>
<evidence type="ECO:0000313" key="11">
    <source>
        <dbReference type="EMBL" id="OJD27270.1"/>
    </source>
</evidence>
<dbReference type="GO" id="GO:0005789">
    <property type="term" value="C:endoplasmic reticulum membrane"/>
    <property type="evidence" value="ECO:0007669"/>
    <property type="project" value="UniProtKB-SubCell"/>
</dbReference>
<dbReference type="InterPro" id="IPR002202">
    <property type="entry name" value="HMG_CoA_Rdtase"/>
</dbReference>
<evidence type="ECO:0000256" key="3">
    <source>
        <dbReference type="ARBA" id="ARBA00022692"/>
    </source>
</evidence>
<keyword evidence="12" id="KW-1185">Reference proteome</keyword>
<comment type="pathway">
    <text evidence="9">Metabolic intermediate biosynthesis; (R)-mevalonate biosynthesis; (R)-mevalonate from acetyl-CoA: step 3/3.</text>
</comment>
<organism evidence="11 12">
    <name type="scientific">Blastomyces percursus</name>
    <dbReference type="NCBI Taxonomy" id="1658174"/>
    <lineage>
        <taxon>Eukaryota</taxon>
        <taxon>Fungi</taxon>
        <taxon>Dikarya</taxon>
        <taxon>Ascomycota</taxon>
        <taxon>Pezizomycotina</taxon>
        <taxon>Eurotiomycetes</taxon>
        <taxon>Eurotiomycetidae</taxon>
        <taxon>Onygenales</taxon>
        <taxon>Ajellomycetaceae</taxon>
        <taxon>Blastomyces</taxon>
    </lineage>
</organism>
<keyword evidence="5 9" id="KW-0521">NADP</keyword>
<dbReference type="InterPro" id="IPR025583">
    <property type="entry name" value="HMG-CoA_N_dom"/>
</dbReference>
<dbReference type="Gene3D" id="1.10.3270.10">
    <property type="entry name" value="HMGR, N-terminal domain"/>
    <property type="match status" value="1"/>
</dbReference>
<dbReference type="PROSITE" id="PS00066">
    <property type="entry name" value="HMG_COA_REDUCTASE_1"/>
    <property type="match status" value="1"/>
</dbReference>
<dbReference type="PRINTS" id="PR00071">
    <property type="entry name" value="HMGCOARDTASE"/>
</dbReference>
<feature type="transmembrane region" description="Helical" evidence="9">
    <location>
        <begin position="273"/>
        <end position="293"/>
    </location>
</feature>
<dbReference type="GO" id="GO:0006696">
    <property type="term" value="P:ergosterol biosynthetic process"/>
    <property type="evidence" value="ECO:0007669"/>
    <property type="project" value="TreeGrafter"/>
</dbReference>
<dbReference type="PANTHER" id="PTHR10572">
    <property type="entry name" value="3-HYDROXY-3-METHYLGLUTARYL-COENZYME A REDUCTASE"/>
    <property type="match status" value="1"/>
</dbReference>
<dbReference type="GO" id="GO:0005778">
    <property type="term" value="C:peroxisomal membrane"/>
    <property type="evidence" value="ECO:0007669"/>
    <property type="project" value="TreeGrafter"/>
</dbReference>
<dbReference type="STRING" id="1658174.A0A1J9QEN1"/>
<dbReference type="SUPFAM" id="SSF56542">
    <property type="entry name" value="Substrate-binding domain of HMG-CoA reductase"/>
    <property type="match status" value="1"/>
</dbReference>
<evidence type="ECO:0000256" key="1">
    <source>
        <dbReference type="ARBA" id="ARBA00004477"/>
    </source>
</evidence>
<name>A0A1J9QEN1_9EURO</name>
<dbReference type="InterPro" id="IPR023282">
    <property type="entry name" value="HMG_CoA_Rdtase_N"/>
</dbReference>
<dbReference type="FunFam" id="3.30.70.420:FF:000001">
    <property type="entry name" value="3-hydroxy-3-methylglutaryl coenzyme A reductase"/>
    <property type="match status" value="1"/>
</dbReference>
<dbReference type="InterPro" id="IPR023076">
    <property type="entry name" value="HMG_CoA_Rdtase_CS"/>
</dbReference>
<evidence type="ECO:0000256" key="7">
    <source>
        <dbReference type="ARBA" id="ARBA00023002"/>
    </source>
</evidence>
<dbReference type="GO" id="GO:0015936">
    <property type="term" value="P:coenzyme A metabolic process"/>
    <property type="evidence" value="ECO:0007669"/>
    <property type="project" value="InterPro"/>
</dbReference>
<comment type="catalytic activity">
    <reaction evidence="9">
        <text>(R)-mevalonate + 2 NADP(+) + CoA = (3S)-3-hydroxy-3-methylglutaryl-CoA + 2 NADPH + 2 H(+)</text>
        <dbReference type="Rhea" id="RHEA:15989"/>
        <dbReference type="ChEBI" id="CHEBI:15378"/>
        <dbReference type="ChEBI" id="CHEBI:36464"/>
        <dbReference type="ChEBI" id="CHEBI:43074"/>
        <dbReference type="ChEBI" id="CHEBI:57287"/>
        <dbReference type="ChEBI" id="CHEBI:57783"/>
        <dbReference type="ChEBI" id="CHEBI:58349"/>
        <dbReference type="EC" id="1.1.1.34"/>
    </reaction>
</comment>
<dbReference type="FunFam" id="3.90.770.10:FF:000001">
    <property type="entry name" value="3-hydroxy-3-methylglutaryl coenzyme A reductase"/>
    <property type="match status" value="1"/>
</dbReference>
<sequence length="1153" mass="123393">MRGSGLLPQRFRNVNAADSAEAGWLNRRLTTTLQAVSSRACLHPIHTIVVIALLASTTYVGLLEGSLFDVVRDVGAGPGHLDVEPLLTGARNLRLGEATGWRWQIDNAVQVEDAKNVQHLALTTFVFPDSSARSPQAPPAAKNVAVPANCSAVPIPHTPNLLSPISHDSSLAFAVPYDQISDFLKAAQEIPAEQDVEDGSAEQKKWIMRAARSSGSGSRRVLRIWLTDAWNSFVDLLKHAETVDIIIMVLGYISMHLTFVSLFLSMRRLGSKFWLAATVLFSSVFAFLFGLLVTTKLGVPINMVLLSEGLPFLVVTIGFEKPIILTRAVLSASLDTRRQAPPRQAGSTTVSSPSSIQDAIQFAIKAKGVEIVRDYCIEIAILVAGAASGVQGGLRQFCFLAAWILFFDCILLFTFYTTILCIKLEINRIKRHVALRKALEEDGITRTVAENVAASNDWPRMSPEGTDANGKAKGNTNGVFGKKVKASSVPKFKILMVGGFVLVNVFNLCTLPFRNRGDGLVFPALSKLSNLLSPAPIDPFKVAENGLDSIYVDAKSKQLESVVTVLAPIKYNLEYPSVHYAGAEEGGIFDIEYTDQFLDAVGGKVIESLLKSLDDPIISKWIIAALTLSVILNGYLFNAARWTIKEPEPVNEIAKEPEIDHEKEQRKQEVKANGTLRSREECEKLLKEKMAPFLTDEELIDLSVRGKIPGYALEKTMEDPSIPRIDALTRAVKIRRAATARNPQTAYLTSSLESSKVPYKDYNYTLVHGACCENVIGYLPLPLGLAGPLTIDGQSYFIPMATTEGVLVASTSRGCKAINAGGGAITVITGDGMTRGPCVAFPTLARAGAAKVWLDSEEGQTVMKNAFNSTSRFARLQSMKTAMAGTNLYIRFKTTTGDAMGMNMISKGVEKALHVMSTEAGFEDMDTISVSGNYCTDKKPAAINWIDGRGKAVVAEAIIPGDVVRSVLKSDVDALVELNISKNLVGSAMAGSIGGFNAHASNIVTALFIATGQDPAQNVESSNCITMMKNVNGNLQISVSMPSIEVGTIGGGTILETQSAMLELLGVRGSHPTNPGDNARRLARIVAAAVLAGELSLCGALAAGHLVRAHMAHNRSAPATTASTRSVTPVSAAVGAATVGLGMTPVSASGAGR</sequence>
<evidence type="ECO:0000259" key="10">
    <source>
        <dbReference type="PROSITE" id="PS50156"/>
    </source>
</evidence>
<dbReference type="PROSITE" id="PS50065">
    <property type="entry name" value="HMG_COA_REDUCTASE_4"/>
    <property type="match status" value="1"/>
</dbReference>
<dbReference type="Pfam" id="PF12349">
    <property type="entry name" value="Sterol-sensing"/>
    <property type="match status" value="1"/>
</dbReference>
<dbReference type="NCBIfam" id="TIGR00533">
    <property type="entry name" value="HMG_CoA_R_NADP"/>
    <property type="match status" value="1"/>
</dbReference>
<reference evidence="11 12" key="1">
    <citation type="submission" date="2015-08" db="EMBL/GenBank/DDBJ databases">
        <title>Emmonsia species relationships and genome sequence.</title>
        <authorList>
            <person name="Cuomo C.A."/>
            <person name="Schwartz I.S."/>
            <person name="Kenyon C."/>
            <person name="De Hoog G.S."/>
            <person name="Govender N.P."/>
            <person name="Botha A."/>
            <person name="Moreno L."/>
            <person name="De Vries M."/>
            <person name="Munoz J.F."/>
            <person name="Stielow J.B."/>
        </authorList>
    </citation>
    <scope>NUCLEOTIDE SEQUENCE [LARGE SCALE GENOMIC DNA]</scope>
    <source>
        <strain evidence="11 12">EI222</strain>
    </source>
</reference>
<feature type="transmembrane region" description="Helical" evidence="9">
    <location>
        <begin position="400"/>
        <end position="422"/>
    </location>
</feature>
<protein>
    <recommendedName>
        <fullName evidence="9">3-hydroxy-3-methylglutaryl coenzyme A reductase</fullName>
        <shortName evidence="9">HMG-CoA reductase</shortName>
        <ecNumber evidence="9">1.1.1.34</ecNumber>
    </recommendedName>
</protein>
<proteinExistence type="inferred from homology"/>
<dbReference type="Pfam" id="PF00368">
    <property type="entry name" value="HMG-CoA_red"/>
    <property type="match status" value="1"/>
</dbReference>
<dbReference type="EMBL" id="LGTZ01000119">
    <property type="protein sequence ID" value="OJD27270.1"/>
    <property type="molecule type" value="Genomic_DNA"/>
</dbReference>
<dbReference type="CDD" id="cd00643">
    <property type="entry name" value="HMG-CoA_reductase_classI"/>
    <property type="match status" value="1"/>
</dbReference>
<evidence type="ECO:0000256" key="8">
    <source>
        <dbReference type="ARBA" id="ARBA00023136"/>
    </source>
</evidence>
<keyword evidence="6 9" id="KW-1133">Transmembrane helix</keyword>
<feature type="domain" description="SSD" evidence="10">
    <location>
        <begin position="244"/>
        <end position="422"/>
    </location>
</feature>
<keyword evidence="3 9" id="KW-0812">Transmembrane</keyword>
<dbReference type="Pfam" id="PF13323">
    <property type="entry name" value="HPIH"/>
    <property type="match status" value="1"/>
</dbReference>
<dbReference type="PROSITE" id="PS50156">
    <property type="entry name" value="SSD"/>
    <property type="match status" value="1"/>
</dbReference>
<comment type="similarity">
    <text evidence="2 9">Belongs to the HMG-CoA reductase family.</text>
</comment>
<dbReference type="InterPro" id="IPR009029">
    <property type="entry name" value="HMG_CoA_Rdtase_sub-bd_dom_sf"/>
</dbReference>
<dbReference type="UniPathway" id="UPA00058">
    <property type="reaction ID" value="UER00103"/>
</dbReference>
<keyword evidence="4 9" id="KW-0256">Endoplasmic reticulum</keyword>
<feature type="transmembrane region" description="Helical" evidence="9">
    <location>
        <begin position="492"/>
        <end position="513"/>
    </location>
</feature>
<dbReference type="InterPro" id="IPR023074">
    <property type="entry name" value="HMG_CoA_Rdtase_cat_sf"/>
</dbReference>
<dbReference type="InterPro" id="IPR053958">
    <property type="entry name" value="HMGCR/SNAP/NPC1-like_SSD"/>
</dbReference>
<evidence type="ECO:0000313" key="12">
    <source>
        <dbReference type="Proteomes" id="UP000242791"/>
    </source>
</evidence>
<dbReference type="InterPro" id="IPR009023">
    <property type="entry name" value="HMG_CoA_Rdtase_NAD(P)-bd_sf"/>
</dbReference>